<evidence type="ECO:0000313" key="1">
    <source>
        <dbReference type="EMBL" id="PIR98981.1"/>
    </source>
</evidence>
<sequence>MNDDLPKRKTVRLSGYNYAEEGLYFMTICTQERENLFGEVVEELMVLNDVGKMIETTWVEIPTIFPNIFINTIQIMPDHIHVIIEVGADLRVRPQQIDTINESNRLNNHNGSTQR</sequence>
<accession>A0A2H0VIR1</accession>
<organism evidence="1 2">
    <name type="scientific">Candidatus Collierbacteria bacterium CG10_big_fil_rev_8_21_14_0_10_44_9</name>
    <dbReference type="NCBI Taxonomy" id="1974535"/>
    <lineage>
        <taxon>Bacteria</taxon>
        <taxon>Candidatus Collieribacteriota</taxon>
    </lineage>
</organism>
<dbReference type="SUPFAM" id="SSF143422">
    <property type="entry name" value="Transposase IS200-like"/>
    <property type="match status" value="1"/>
</dbReference>
<dbReference type="AlphaFoldDB" id="A0A2H0VIR1"/>
<dbReference type="GO" id="GO:0004803">
    <property type="term" value="F:transposase activity"/>
    <property type="evidence" value="ECO:0007669"/>
    <property type="project" value="InterPro"/>
</dbReference>
<protein>
    <recommendedName>
        <fullName evidence="3">Transposase IS200-like domain-containing protein</fullName>
    </recommendedName>
</protein>
<dbReference type="PANTHER" id="PTHR36966:SF1">
    <property type="entry name" value="REP-ASSOCIATED TYROSINE TRANSPOSASE"/>
    <property type="match status" value="1"/>
</dbReference>
<dbReference type="EMBL" id="PFAF01000038">
    <property type="protein sequence ID" value="PIR98981.1"/>
    <property type="molecule type" value="Genomic_DNA"/>
</dbReference>
<dbReference type="Proteomes" id="UP000230796">
    <property type="component" value="Unassembled WGS sequence"/>
</dbReference>
<gene>
    <name evidence="1" type="ORF">COT87_01875</name>
</gene>
<dbReference type="Gene3D" id="3.30.70.1290">
    <property type="entry name" value="Transposase IS200-like"/>
    <property type="match status" value="1"/>
</dbReference>
<name>A0A2H0VIR1_9BACT</name>
<evidence type="ECO:0000313" key="2">
    <source>
        <dbReference type="Proteomes" id="UP000230796"/>
    </source>
</evidence>
<dbReference type="PANTHER" id="PTHR36966">
    <property type="entry name" value="REP-ASSOCIATED TYROSINE TRANSPOSASE"/>
    <property type="match status" value="1"/>
</dbReference>
<dbReference type="InterPro" id="IPR052715">
    <property type="entry name" value="RAYT_transposase"/>
</dbReference>
<comment type="caution">
    <text evidence="1">The sequence shown here is derived from an EMBL/GenBank/DDBJ whole genome shotgun (WGS) entry which is preliminary data.</text>
</comment>
<dbReference type="GO" id="GO:0006313">
    <property type="term" value="P:DNA transposition"/>
    <property type="evidence" value="ECO:0007669"/>
    <property type="project" value="InterPro"/>
</dbReference>
<reference evidence="2" key="1">
    <citation type="submission" date="2017-09" db="EMBL/GenBank/DDBJ databases">
        <title>Depth-based differentiation of microbial function through sediment-hosted aquifers and enrichment of novel symbionts in the deep terrestrial subsurface.</title>
        <authorList>
            <person name="Probst A.J."/>
            <person name="Ladd B."/>
            <person name="Jarett J.K."/>
            <person name="Geller-Mcgrath D.E."/>
            <person name="Sieber C.M.K."/>
            <person name="Emerson J.B."/>
            <person name="Anantharaman K."/>
            <person name="Thomas B.C."/>
            <person name="Malmstrom R."/>
            <person name="Stieglmeier M."/>
            <person name="Klingl A."/>
            <person name="Woyke T."/>
            <person name="Ryan C.M."/>
            <person name="Banfield J.F."/>
        </authorList>
    </citation>
    <scope>NUCLEOTIDE SEQUENCE [LARGE SCALE GENOMIC DNA]</scope>
</reference>
<feature type="non-terminal residue" evidence="1">
    <location>
        <position position="115"/>
    </location>
</feature>
<dbReference type="InterPro" id="IPR036515">
    <property type="entry name" value="Transposase_17_sf"/>
</dbReference>
<dbReference type="GO" id="GO:0043565">
    <property type="term" value="F:sequence-specific DNA binding"/>
    <property type="evidence" value="ECO:0007669"/>
    <property type="project" value="TreeGrafter"/>
</dbReference>
<evidence type="ECO:0008006" key="3">
    <source>
        <dbReference type="Google" id="ProtNLM"/>
    </source>
</evidence>
<proteinExistence type="predicted"/>